<feature type="region of interest" description="Disordered" evidence="1">
    <location>
        <begin position="20"/>
        <end position="67"/>
    </location>
</feature>
<gene>
    <name evidence="4" type="primary">jg16074</name>
    <name evidence="4" type="ORF">PAEG_LOCUS27348</name>
</gene>
<evidence type="ECO:0000256" key="1">
    <source>
        <dbReference type="SAM" id="MobiDB-lite"/>
    </source>
</evidence>
<reference evidence="4" key="1">
    <citation type="submission" date="2022-03" db="EMBL/GenBank/DDBJ databases">
        <authorList>
            <person name="Lindestad O."/>
        </authorList>
    </citation>
    <scope>NUCLEOTIDE SEQUENCE</scope>
</reference>
<sequence>MKFACVLLLAAVVTAEPPQYRPRFRSQRQEVEAADTPYPSAGYRPSKEFTLPSRQQYTPPRQENIPPATNYGVPADSYGAPFNTYITPQTEYGSPDENKETTTEKLDIETKTEAPKENLELEPKKDAEVVNTQGAYYVLLPGSQLQRVQFQTENDIRNMAYTARLQYKDEDRAPIFVYTAAPQYQSAAYFQLFK</sequence>
<dbReference type="EMBL" id="CAKXAJ010026487">
    <property type="protein sequence ID" value="CAH2269057.1"/>
    <property type="molecule type" value="Genomic_DNA"/>
</dbReference>
<evidence type="ECO:0000313" key="4">
    <source>
        <dbReference type="EMBL" id="CAH2269057.1"/>
    </source>
</evidence>
<feature type="chain" id="PRO_5035822693" evidence="2">
    <location>
        <begin position="16"/>
        <end position="194"/>
    </location>
</feature>
<dbReference type="Proteomes" id="UP000838756">
    <property type="component" value="Unassembled WGS sequence"/>
</dbReference>
<keyword evidence="2" id="KW-0732">Signal</keyword>
<dbReference type="InterPro" id="IPR032011">
    <property type="entry name" value="DUF4794"/>
</dbReference>
<evidence type="ECO:0000256" key="2">
    <source>
        <dbReference type="SAM" id="SignalP"/>
    </source>
</evidence>
<dbReference type="Pfam" id="PF16042">
    <property type="entry name" value="DUF4794"/>
    <property type="match status" value="1"/>
</dbReference>
<feature type="signal peptide" evidence="2">
    <location>
        <begin position="1"/>
        <end position="15"/>
    </location>
</feature>
<feature type="domain" description="DUF4794" evidence="3">
    <location>
        <begin position="36"/>
        <end position="95"/>
    </location>
</feature>
<evidence type="ECO:0000313" key="5">
    <source>
        <dbReference type="Proteomes" id="UP000838756"/>
    </source>
</evidence>
<proteinExistence type="predicted"/>
<evidence type="ECO:0000259" key="3">
    <source>
        <dbReference type="Pfam" id="PF16042"/>
    </source>
</evidence>
<dbReference type="OrthoDB" id="8197587at2759"/>
<organism evidence="4 5">
    <name type="scientific">Pararge aegeria aegeria</name>
    <dbReference type="NCBI Taxonomy" id="348720"/>
    <lineage>
        <taxon>Eukaryota</taxon>
        <taxon>Metazoa</taxon>
        <taxon>Ecdysozoa</taxon>
        <taxon>Arthropoda</taxon>
        <taxon>Hexapoda</taxon>
        <taxon>Insecta</taxon>
        <taxon>Pterygota</taxon>
        <taxon>Neoptera</taxon>
        <taxon>Endopterygota</taxon>
        <taxon>Lepidoptera</taxon>
        <taxon>Glossata</taxon>
        <taxon>Ditrysia</taxon>
        <taxon>Papilionoidea</taxon>
        <taxon>Nymphalidae</taxon>
        <taxon>Satyrinae</taxon>
        <taxon>Satyrini</taxon>
        <taxon>Parargina</taxon>
        <taxon>Pararge</taxon>
    </lineage>
</organism>
<comment type="caution">
    <text evidence="4">The sequence shown here is derived from an EMBL/GenBank/DDBJ whole genome shotgun (WGS) entry which is preliminary data.</text>
</comment>
<name>A0A8S4SHQ5_9NEOP</name>
<feature type="compositionally biased region" description="Polar residues" evidence="1">
    <location>
        <begin position="52"/>
        <end position="61"/>
    </location>
</feature>
<dbReference type="AlphaFoldDB" id="A0A8S4SHQ5"/>
<keyword evidence="5" id="KW-1185">Reference proteome</keyword>
<accession>A0A8S4SHQ5</accession>
<protein>
    <submittedName>
        <fullName evidence="4">Jg16074 protein</fullName>
    </submittedName>
</protein>